<dbReference type="AlphaFoldDB" id="A0A521FKN1"/>
<name>A0A521FKN1_9ACTN</name>
<dbReference type="Proteomes" id="UP000317484">
    <property type="component" value="Unassembled WGS sequence"/>
</dbReference>
<dbReference type="RefSeq" id="WP_142460205.1">
    <property type="nucleotide sequence ID" value="NZ_FXTJ01000009.1"/>
</dbReference>
<feature type="transmembrane region" description="Helical" evidence="1">
    <location>
        <begin position="78"/>
        <end position="99"/>
    </location>
</feature>
<proteinExistence type="predicted"/>
<sequence length="202" mass="20251">MTTSPVRTRAAGSSALRTWAIWTLGFLAFPLAGLAGTAVVGRVDSPLAALVGGTVAGLGIGLGQVLASRGRLDVRRWVPATAAGMGLGLLLGAAVVGYGTSLPDLALMGALTGLVLGPAQARALPREARARWAWAAALPALWALGWTTTTLGGIAVDEQFTVFGAYGAITFSALSGLLLQVLLPVPAATGADSPRPSAGARV</sequence>
<keyword evidence="3" id="KW-1185">Reference proteome</keyword>
<feature type="transmembrane region" description="Helical" evidence="1">
    <location>
        <begin position="47"/>
        <end position="66"/>
    </location>
</feature>
<keyword evidence="1" id="KW-0812">Transmembrane</keyword>
<dbReference type="EMBL" id="FXTJ01000009">
    <property type="protein sequence ID" value="SMO96170.1"/>
    <property type="molecule type" value="Genomic_DNA"/>
</dbReference>
<accession>A0A521FKN1</accession>
<evidence type="ECO:0000313" key="3">
    <source>
        <dbReference type="Proteomes" id="UP000317484"/>
    </source>
</evidence>
<protein>
    <submittedName>
        <fullName evidence="2">Uncharacterized protein</fullName>
    </submittedName>
</protein>
<keyword evidence="1" id="KW-1133">Transmembrane helix</keyword>
<gene>
    <name evidence="2" type="ORF">SAMN06273567_109132</name>
</gene>
<reference evidence="2 3" key="1">
    <citation type="submission" date="2017-05" db="EMBL/GenBank/DDBJ databases">
        <authorList>
            <person name="Varghese N."/>
            <person name="Submissions S."/>
        </authorList>
    </citation>
    <scope>NUCLEOTIDE SEQUENCE [LARGE SCALE GENOMIC DNA]</scope>
    <source>
        <strain evidence="2 3">DSM 46834</strain>
    </source>
</reference>
<evidence type="ECO:0000256" key="1">
    <source>
        <dbReference type="SAM" id="Phobius"/>
    </source>
</evidence>
<organism evidence="2 3">
    <name type="scientific">Geodermatophilus aquaeductus</name>
    <dbReference type="NCBI Taxonomy" id="1564161"/>
    <lineage>
        <taxon>Bacteria</taxon>
        <taxon>Bacillati</taxon>
        <taxon>Actinomycetota</taxon>
        <taxon>Actinomycetes</taxon>
        <taxon>Geodermatophilales</taxon>
        <taxon>Geodermatophilaceae</taxon>
        <taxon>Geodermatophilus</taxon>
    </lineage>
</organism>
<feature type="transmembrane region" description="Helical" evidence="1">
    <location>
        <begin position="21"/>
        <end position="41"/>
    </location>
</feature>
<feature type="transmembrane region" description="Helical" evidence="1">
    <location>
        <begin position="132"/>
        <end position="156"/>
    </location>
</feature>
<feature type="transmembrane region" description="Helical" evidence="1">
    <location>
        <begin position="162"/>
        <end position="185"/>
    </location>
</feature>
<keyword evidence="1" id="KW-0472">Membrane</keyword>
<evidence type="ECO:0000313" key="2">
    <source>
        <dbReference type="EMBL" id="SMO96170.1"/>
    </source>
</evidence>